<dbReference type="InterPro" id="IPR007621">
    <property type="entry name" value="TPM_dom"/>
</dbReference>
<dbReference type="PANTHER" id="PTHR30373:SF8">
    <property type="entry name" value="BLL7265 PROTEIN"/>
    <property type="match status" value="1"/>
</dbReference>
<name>A0ABT0HL51_9BACT</name>
<comment type="caution">
    <text evidence="2">The sequence shown here is derived from an EMBL/GenBank/DDBJ whole genome shotgun (WGS) entry which is preliminary data.</text>
</comment>
<dbReference type="EMBL" id="JALPRF010000002">
    <property type="protein sequence ID" value="MCK8492320.1"/>
    <property type="molecule type" value="Genomic_DNA"/>
</dbReference>
<keyword evidence="3" id="KW-1185">Reference proteome</keyword>
<gene>
    <name evidence="2" type="ORF">M0L20_10705</name>
</gene>
<dbReference type="RefSeq" id="WP_248476922.1">
    <property type="nucleotide sequence ID" value="NZ_JALPRF010000002.1"/>
</dbReference>
<feature type="domain" description="TPM" evidence="1">
    <location>
        <begin position="19"/>
        <end position="134"/>
    </location>
</feature>
<sequence length="158" mass="17732">MHNRLTGAQIVAPAMNNPFTPEDQQRIVDAIRQAEKATSGEIRVHVEQHCPTSDPVQRAIAVFDQLGMRQTKEQNGVLFYLAHVDRKFALVGDKGINSKVPADFWASTKELMRSHFAAGQYTEGLSRGIEKAGQQLRHYFPYDGETDTNELADEISFD</sequence>
<dbReference type="Gene3D" id="3.10.310.50">
    <property type="match status" value="1"/>
</dbReference>
<dbReference type="PANTHER" id="PTHR30373">
    <property type="entry name" value="UPF0603 PROTEIN YGCG"/>
    <property type="match status" value="1"/>
</dbReference>
<evidence type="ECO:0000313" key="2">
    <source>
        <dbReference type="EMBL" id="MCK8492320.1"/>
    </source>
</evidence>
<dbReference type="Proteomes" id="UP001202180">
    <property type="component" value="Unassembled WGS sequence"/>
</dbReference>
<protein>
    <submittedName>
        <fullName evidence="2">TPM domain-containing protein</fullName>
    </submittedName>
</protein>
<reference evidence="2 3" key="1">
    <citation type="submission" date="2022-04" db="EMBL/GenBank/DDBJ databases">
        <title>Spirosoma sp. strain RP8 genome sequencing and assembly.</title>
        <authorList>
            <person name="Jung Y."/>
        </authorList>
    </citation>
    <scope>NUCLEOTIDE SEQUENCE [LARGE SCALE GENOMIC DNA]</scope>
    <source>
        <strain evidence="2 3">RP8</strain>
    </source>
</reference>
<proteinExistence type="predicted"/>
<dbReference type="Pfam" id="PF04536">
    <property type="entry name" value="TPM_phosphatase"/>
    <property type="match status" value="1"/>
</dbReference>
<organism evidence="2 3">
    <name type="scientific">Spirosoma liriopis</name>
    <dbReference type="NCBI Taxonomy" id="2937440"/>
    <lineage>
        <taxon>Bacteria</taxon>
        <taxon>Pseudomonadati</taxon>
        <taxon>Bacteroidota</taxon>
        <taxon>Cytophagia</taxon>
        <taxon>Cytophagales</taxon>
        <taxon>Cytophagaceae</taxon>
        <taxon>Spirosoma</taxon>
    </lineage>
</organism>
<accession>A0ABT0HL51</accession>
<evidence type="ECO:0000259" key="1">
    <source>
        <dbReference type="Pfam" id="PF04536"/>
    </source>
</evidence>
<evidence type="ECO:0000313" key="3">
    <source>
        <dbReference type="Proteomes" id="UP001202180"/>
    </source>
</evidence>